<dbReference type="CDD" id="cd16922">
    <property type="entry name" value="HATPase_EvgS-ArcB-TorS-like"/>
    <property type="match status" value="1"/>
</dbReference>
<feature type="domain" description="Histidine kinase" evidence="7">
    <location>
        <begin position="148"/>
        <end position="370"/>
    </location>
</feature>
<evidence type="ECO:0000256" key="4">
    <source>
        <dbReference type="ARBA" id="ARBA00023012"/>
    </source>
</evidence>
<dbReference type="InterPro" id="IPR011006">
    <property type="entry name" value="CheY-like_superfamily"/>
</dbReference>
<dbReference type="EMBL" id="CP036274">
    <property type="protein sequence ID" value="QDU31202.1"/>
    <property type="molecule type" value="Genomic_DNA"/>
</dbReference>
<dbReference type="AlphaFoldDB" id="A0A517YLU5"/>
<dbReference type="Pfam" id="PF02518">
    <property type="entry name" value="HATPase_c"/>
    <property type="match status" value="1"/>
</dbReference>
<dbReference type="Gene3D" id="3.30.565.10">
    <property type="entry name" value="Histidine kinase-like ATPase, C-terminal domain"/>
    <property type="match status" value="1"/>
</dbReference>
<dbReference type="FunFam" id="3.30.565.10:FF:000010">
    <property type="entry name" value="Sensor histidine kinase RcsC"/>
    <property type="match status" value="1"/>
</dbReference>
<accession>A0A517YLU5</accession>
<dbReference type="InterPro" id="IPR001789">
    <property type="entry name" value="Sig_transdc_resp-reg_receiver"/>
</dbReference>
<evidence type="ECO:0000259" key="8">
    <source>
        <dbReference type="PROSITE" id="PS50110"/>
    </source>
</evidence>
<dbReference type="SMART" id="SM00387">
    <property type="entry name" value="HATPase_c"/>
    <property type="match status" value="1"/>
</dbReference>
<keyword evidence="4" id="KW-0902">Two-component regulatory system</keyword>
<dbReference type="Gene3D" id="3.40.50.2300">
    <property type="match status" value="2"/>
</dbReference>
<dbReference type="SMART" id="SM00388">
    <property type="entry name" value="HisKA"/>
    <property type="match status" value="1"/>
</dbReference>
<evidence type="ECO:0000313" key="9">
    <source>
        <dbReference type="EMBL" id="QDU31202.1"/>
    </source>
</evidence>
<evidence type="ECO:0000259" key="7">
    <source>
        <dbReference type="PROSITE" id="PS50109"/>
    </source>
</evidence>
<evidence type="ECO:0000256" key="2">
    <source>
        <dbReference type="ARBA" id="ARBA00012438"/>
    </source>
</evidence>
<dbReference type="InterPro" id="IPR036097">
    <property type="entry name" value="HisK_dim/P_sf"/>
</dbReference>
<dbReference type="CDD" id="cd00156">
    <property type="entry name" value="REC"/>
    <property type="match status" value="1"/>
</dbReference>
<protein>
    <recommendedName>
        <fullName evidence="2">histidine kinase</fullName>
        <ecNumber evidence="2">2.7.13.3</ecNumber>
    </recommendedName>
</protein>
<dbReference type="Pfam" id="PF00072">
    <property type="entry name" value="Response_reg"/>
    <property type="match status" value="2"/>
</dbReference>
<dbReference type="CDD" id="cd00082">
    <property type="entry name" value="HisKA"/>
    <property type="match status" value="1"/>
</dbReference>
<dbReference type="RefSeq" id="WP_145097930.1">
    <property type="nucleotide sequence ID" value="NZ_CP036274.1"/>
</dbReference>
<keyword evidence="6" id="KW-0175">Coiled coil</keyword>
<dbReference type="SUPFAM" id="SSF52172">
    <property type="entry name" value="CheY-like"/>
    <property type="match status" value="2"/>
</dbReference>
<dbReference type="Proteomes" id="UP000315017">
    <property type="component" value="Chromosome"/>
</dbReference>
<dbReference type="GO" id="GO:0000155">
    <property type="term" value="F:phosphorelay sensor kinase activity"/>
    <property type="evidence" value="ECO:0007669"/>
    <property type="project" value="InterPro"/>
</dbReference>
<dbReference type="Pfam" id="PF00512">
    <property type="entry name" value="HisKA"/>
    <property type="match status" value="1"/>
</dbReference>
<dbReference type="Gene3D" id="1.10.287.130">
    <property type="match status" value="1"/>
</dbReference>
<dbReference type="SUPFAM" id="SSF55874">
    <property type="entry name" value="ATPase domain of HSP90 chaperone/DNA topoisomerase II/histidine kinase"/>
    <property type="match status" value="1"/>
</dbReference>
<keyword evidence="3 5" id="KW-0597">Phosphoprotein</keyword>
<dbReference type="SMART" id="SM00448">
    <property type="entry name" value="REC"/>
    <property type="match status" value="2"/>
</dbReference>
<dbReference type="PROSITE" id="PS50110">
    <property type="entry name" value="RESPONSE_REGULATORY"/>
    <property type="match status" value="2"/>
</dbReference>
<feature type="domain" description="Response regulatory" evidence="8">
    <location>
        <begin position="2"/>
        <end position="118"/>
    </location>
</feature>
<dbReference type="PANTHER" id="PTHR45339:SF1">
    <property type="entry name" value="HYBRID SIGNAL TRANSDUCTION HISTIDINE KINASE J"/>
    <property type="match status" value="1"/>
</dbReference>
<reference evidence="9 10" key="1">
    <citation type="submission" date="2019-02" db="EMBL/GenBank/DDBJ databases">
        <title>Deep-cultivation of Planctomycetes and their phenomic and genomic characterization uncovers novel biology.</title>
        <authorList>
            <person name="Wiegand S."/>
            <person name="Jogler M."/>
            <person name="Boedeker C."/>
            <person name="Pinto D."/>
            <person name="Vollmers J."/>
            <person name="Rivas-Marin E."/>
            <person name="Kohn T."/>
            <person name="Peeters S.H."/>
            <person name="Heuer A."/>
            <person name="Rast P."/>
            <person name="Oberbeckmann S."/>
            <person name="Bunk B."/>
            <person name="Jeske O."/>
            <person name="Meyerdierks A."/>
            <person name="Storesund J.E."/>
            <person name="Kallscheuer N."/>
            <person name="Luecker S."/>
            <person name="Lage O.M."/>
            <person name="Pohl T."/>
            <person name="Merkel B.J."/>
            <person name="Hornburger P."/>
            <person name="Mueller R.-W."/>
            <person name="Bruemmer F."/>
            <person name="Labrenz M."/>
            <person name="Spormann A.M."/>
            <person name="Op den Camp H."/>
            <person name="Overmann J."/>
            <person name="Amann R."/>
            <person name="Jetten M.S.M."/>
            <person name="Mascher T."/>
            <person name="Medema M.H."/>
            <person name="Devos D.P."/>
            <person name="Kaster A.-K."/>
            <person name="Ovreas L."/>
            <person name="Rohde M."/>
            <person name="Galperin M.Y."/>
            <person name="Jogler C."/>
        </authorList>
    </citation>
    <scope>NUCLEOTIDE SEQUENCE [LARGE SCALE GENOMIC DNA]</scope>
    <source>
        <strain evidence="9 10">ETA_A8</strain>
    </source>
</reference>
<dbReference type="InterPro" id="IPR004358">
    <property type="entry name" value="Sig_transdc_His_kin-like_C"/>
</dbReference>
<comment type="caution">
    <text evidence="5">Lacks conserved residue(s) required for the propagation of feature annotation.</text>
</comment>
<proteinExistence type="predicted"/>
<dbReference type="SUPFAM" id="SSF47384">
    <property type="entry name" value="Homodimeric domain of signal transducing histidine kinase"/>
    <property type="match status" value="1"/>
</dbReference>
<dbReference type="InterPro" id="IPR003594">
    <property type="entry name" value="HATPase_dom"/>
</dbReference>
<evidence type="ECO:0000256" key="5">
    <source>
        <dbReference type="PROSITE-ProRule" id="PRU00169"/>
    </source>
</evidence>
<dbReference type="EC" id="2.7.13.3" evidence="2"/>
<feature type="coiled-coil region" evidence="6">
    <location>
        <begin position="114"/>
        <end position="141"/>
    </location>
</feature>
<organism evidence="9 10">
    <name type="scientific">Anatilimnocola aggregata</name>
    <dbReference type="NCBI Taxonomy" id="2528021"/>
    <lineage>
        <taxon>Bacteria</taxon>
        <taxon>Pseudomonadati</taxon>
        <taxon>Planctomycetota</taxon>
        <taxon>Planctomycetia</taxon>
        <taxon>Pirellulales</taxon>
        <taxon>Pirellulaceae</taxon>
        <taxon>Anatilimnocola</taxon>
    </lineage>
</organism>
<feature type="modified residue" description="4-aspartylphosphate" evidence="5">
    <location>
        <position position="457"/>
    </location>
</feature>
<dbReference type="InterPro" id="IPR036890">
    <property type="entry name" value="HATPase_C_sf"/>
</dbReference>
<dbReference type="PRINTS" id="PR00344">
    <property type="entry name" value="BCTRLSENSOR"/>
</dbReference>
<comment type="catalytic activity">
    <reaction evidence="1">
        <text>ATP + protein L-histidine = ADP + protein N-phospho-L-histidine.</text>
        <dbReference type="EC" id="2.7.13.3"/>
    </reaction>
</comment>
<dbReference type="PANTHER" id="PTHR45339">
    <property type="entry name" value="HYBRID SIGNAL TRANSDUCTION HISTIDINE KINASE J"/>
    <property type="match status" value="1"/>
</dbReference>
<dbReference type="OrthoDB" id="9813394at2"/>
<feature type="domain" description="Response regulatory" evidence="8">
    <location>
        <begin position="403"/>
        <end position="522"/>
    </location>
</feature>
<keyword evidence="9" id="KW-0808">Transferase</keyword>
<evidence type="ECO:0000256" key="6">
    <source>
        <dbReference type="SAM" id="Coils"/>
    </source>
</evidence>
<dbReference type="PROSITE" id="PS50109">
    <property type="entry name" value="HIS_KIN"/>
    <property type="match status" value="1"/>
</dbReference>
<dbReference type="InterPro" id="IPR005467">
    <property type="entry name" value="His_kinase_dom"/>
</dbReference>
<dbReference type="KEGG" id="aagg:ETAA8_63550"/>
<sequence length="540" mass="59402">MQLLLIENDPWIASLLCEAASMRASGLNIRHVDTFELGVEFLRSKPIDVVLVELNLPDEQGLRTLDRLRNEFPQLPVVVLTRIADEDMAITAIQSGAQDYLIKEAVSYGLVSRSVRYAYERKQIEMELERAKEEALAASRAKSEFLAHMSHEIRSPLTAILGFSDNLLEPKLAPDEVVAAAETIKRNSEHLLEIVNDILDISKIESCRFEIDQLNCSPAQIVLDVMEVLEPRARGKGLKLSLDWTPGVPATITSDPVRLKQILLNLVSNGVKFTTSGEVRIGVRLIERPAHEPLLQFSVSDTGIGMTIEQQHGLFKAYQQGGSWVSRTYGGTGLGLAISRELARKLGGDISLESELGQGSRFFACVATGSLEGVSRLNTIEESEAQNNVRTTLRMTNIRLACRVLLAEDGPDNRRLISYLLCKAGAQVTLAEDGQQAVDYALAADATEEPFDLVLMDMIMPGMDGIQATRRIREAGLRLPIIALTANAMSGVRSQCLAAGCDDFATKPIDRSTLLTVIRKWVKPTSTNLAALRIENNQSR</sequence>
<dbReference type="InterPro" id="IPR003661">
    <property type="entry name" value="HisK_dim/P_dom"/>
</dbReference>
<dbReference type="CDD" id="cd17546">
    <property type="entry name" value="REC_hyHK_CKI1_RcsC-like"/>
    <property type="match status" value="1"/>
</dbReference>
<evidence type="ECO:0000256" key="1">
    <source>
        <dbReference type="ARBA" id="ARBA00000085"/>
    </source>
</evidence>
<evidence type="ECO:0000256" key="3">
    <source>
        <dbReference type="ARBA" id="ARBA00022553"/>
    </source>
</evidence>
<gene>
    <name evidence="9" type="primary">rpfC_2</name>
    <name evidence="9" type="ORF">ETAA8_63550</name>
</gene>
<evidence type="ECO:0000313" key="10">
    <source>
        <dbReference type="Proteomes" id="UP000315017"/>
    </source>
</evidence>
<name>A0A517YLU5_9BACT</name>
<keyword evidence="10" id="KW-1185">Reference proteome</keyword>